<dbReference type="EMBL" id="CP071462">
    <property type="protein sequence ID" value="QSX00459.1"/>
    <property type="molecule type" value="Genomic_DNA"/>
</dbReference>
<organism evidence="1 2">
    <name type="scientific">Haloterrigena alkaliphila</name>
    <dbReference type="NCBI Taxonomy" id="2816475"/>
    <lineage>
        <taxon>Archaea</taxon>
        <taxon>Methanobacteriati</taxon>
        <taxon>Methanobacteriota</taxon>
        <taxon>Stenosarchaea group</taxon>
        <taxon>Halobacteria</taxon>
        <taxon>Halobacteriales</taxon>
        <taxon>Natrialbaceae</taxon>
        <taxon>Haloterrigena</taxon>
    </lineage>
</organism>
<proteinExistence type="predicted"/>
<sequence>MSEEKETFARAIEYLLFKRQGSYEPEAETRDDRPELTVLGSPTYNLEQNEMYLDSVGPDEAPYVLVFDFDEQTVGHAYGTYEDQQFPGTVTNIHFPED</sequence>
<dbReference type="GeneID" id="63186777"/>
<keyword evidence="2" id="KW-1185">Reference proteome</keyword>
<gene>
    <name evidence="1" type="ORF">J0X25_05690</name>
</gene>
<protein>
    <submittedName>
        <fullName evidence="1">Uncharacterized protein</fullName>
    </submittedName>
</protein>
<accession>A0A8A2VQU5</accession>
<name>A0A8A2VQU5_9EURY</name>
<evidence type="ECO:0000313" key="2">
    <source>
        <dbReference type="Proteomes" id="UP000663203"/>
    </source>
</evidence>
<dbReference type="KEGG" id="hakz:J0X25_05690"/>
<dbReference type="Proteomes" id="UP000663203">
    <property type="component" value="Chromosome"/>
</dbReference>
<reference evidence="1 2" key="1">
    <citation type="submission" date="2021-03" db="EMBL/GenBank/DDBJ databases">
        <title>Haloterrigena longa sp. nov. and Haloterrigena limicola sp. nov., extremely halophilic archaea isolated from a salt lake.</title>
        <authorList>
            <person name="Henglin C."/>
        </authorList>
    </citation>
    <scope>NUCLEOTIDE SEQUENCE [LARGE SCALE GENOMIC DNA]</scope>
    <source>
        <strain evidence="1 2">KZCA68</strain>
    </source>
</reference>
<dbReference type="AlphaFoldDB" id="A0A8A2VQU5"/>
<dbReference type="RefSeq" id="WP_207290177.1">
    <property type="nucleotide sequence ID" value="NZ_CP071462.1"/>
</dbReference>
<evidence type="ECO:0000313" key="1">
    <source>
        <dbReference type="EMBL" id="QSX00459.1"/>
    </source>
</evidence>